<protein>
    <submittedName>
        <fullName evidence="5">Transcriptional repressor, BlaI/MecI family</fullName>
    </submittedName>
</protein>
<evidence type="ECO:0000256" key="4">
    <source>
        <dbReference type="ARBA" id="ARBA00023163"/>
    </source>
</evidence>
<evidence type="ECO:0000256" key="3">
    <source>
        <dbReference type="ARBA" id="ARBA00023125"/>
    </source>
</evidence>
<sequence length="128" mass="14480">MPRDLPLPTEGELRILRVLWKRGPSTVRQVLDALPGEETGYTTVLKLLQIMHTKGLVIRDERERTHVYAATVPPETTQRQLVADFTEKAFGGSALGLVMHALSPEVASREELEEIRRMVARLPRPEDE</sequence>
<keyword evidence="3" id="KW-0238">DNA-binding</keyword>
<dbReference type="PIRSF" id="PIRSF019455">
    <property type="entry name" value="CopR_AtkY"/>
    <property type="match status" value="1"/>
</dbReference>
<dbReference type="GO" id="GO:0003677">
    <property type="term" value="F:DNA binding"/>
    <property type="evidence" value="ECO:0007669"/>
    <property type="project" value="UniProtKB-KW"/>
</dbReference>
<gene>
    <name evidence="5" type="ORF">AVDCRST_MAG68-5271</name>
</gene>
<dbReference type="Gene3D" id="1.10.10.10">
    <property type="entry name" value="Winged helix-like DNA-binding domain superfamily/Winged helix DNA-binding domain"/>
    <property type="match status" value="1"/>
</dbReference>
<reference evidence="5" key="1">
    <citation type="submission" date="2020-02" db="EMBL/GenBank/DDBJ databases">
        <authorList>
            <person name="Meier V. D."/>
        </authorList>
    </citation>
    <scope>NUCLEOTIDE SEQUENCE</scope>
    <source>
        <strain evidence="5">AVDCRST_MAG68</strain>
    </source>
</reference>
<proteinExistence type="inferred from homology"/>
<dbReference type="InterPro" id="IPR036388">
    <property type="entry name" value="WH-like_DNA-bd_sf"/>
</dbReference>
<keyword evidence="4" id="KW-0804">Transcription</keyword>
<accession>A0A6J4MU34</accession>
<dbReference type="SUPFAM" id="SSF46785">
    <property type="entry name" value="Winged helix' DNA-binding domain"/>
    <property type="match status" value="1"/>
</dbReference>
<organism evidence="5">
    <name type="scientific">uncultured Gemmatimonadota bacterium</name>
    <dbReference type="NCBI Taxonomy" id="203437"/>
    <lineage>
        <taxon>Bacteria</taxon>
        <taxon>Pseudomonadati</taxon>
        <taxon>Gemmatimonadota</taxon>
        <taxon>environmental samples</taxon>
    </lineage>
</organism>
<dbReference type="GO" id="GO:0045892">
    <property type="term" value="P:negative regulation of DNA-templated transcription"/>
    <property type="evidence" value="ECO:0007669"/>
    <property type="project" value="InterPro"/>
</dbReference>
<comment type="similarity">
    <text evidence="1">Belongs to the BlaI transcriptional regulatory family.</text>
</comment>
<keyword evidence="2" id="KW-0805">Transcription regulation</keyword>
<evidence type="ECO:0000313" key="5">
    <source>
        <dbReference type="EMBL" id="CAA9368952.1"/>
    </source>
</evidence>
<evidence type="ECO:0000256" key="2">
    <source>
        <dbReference type="ARBA" id="ARBA00023015"/>
    </source>
</evidence>
<dbReference type="InterPro" id="IPR005650">
    <property type="entry name" value="BlaI_family"/>
</dbReference>
<dbReference type="Gene3D" id="1.10.4040.10">
    <property type="entry name" value="Penicillinase repressor domain"/>
    <property type="match status" value="1"/>
</dbReference>
<name>A0A6J4MU34_9BACT</name>
<dbReference type="EMBL" id="CADCTW010000235">
    <property type="protein sequence ID" value="CAA9368952.1"/>
    <property type="molecule type" value="Genomic_DNA"/>
</dbReference>
<dbReference type="Pfam" id="PF03965">
    <property type="entry name" value="Penicillinase_R"/>
    <property type="match status" value="1"/>
</dbReference>
<evidence type="ECO:0000256" key="1">
    <source>
        <dbReference type="ARBA" id="ARBA00011046"/>
    </source>
</evidence>
<dbReference type="AlphaFoldDB" id="A0A6J4MU34"/>
<dbReference type="InterPro" id="IPR036390">
    <property type="entry name" value="WH_DNA-bd_sf"/>
</dbReference>